<proteinExistence type="predicted"/>
<keyword evidence="3" id="KW-1185">Reference proteome</keyword>
<dbReference type="EMBL" id="BNBA01000011">
    <property type="protein sequence ID" value="GHH53056.1"/>
    <property type="molecule type" value="Genomic_DNA"/>
</dbReference>
<sequence>MLTGKALGDAVEKAIRLKGVPKTAVAAHFGIKGPSIYDWIKHGRVGKQHLTALVEYFSDVVGPEHWGMPPIHQASQLERLSGDTIRAAIERLQAAHAQVTGWEIDFSDPEDLDLLAQAVRSVIADQIADEVENGSNEGSRQVGRIDRAAGKAEAGPTGRDAPRRARKSA</sequence>
<evidence type="ECO:0000313" key="2">
    <source>
        <dbReference type="EMBL" id="GHH53056.1"/>
    </source>
</evidence>
<evidence type="ECO:0000256" key="1">
    <source>
        <dbReference type="SAM" id="MobiDB-lite"/>
    </source>
</evidence>
<reference evidence="2" key="2">
    <citation type="submission" date="2020-09" db="EMBL/GenBank/DDBJ databases">
        <authorList>
            <person name="Sun Q."/>
            <person name="Ohkuma M."/>
        </authorList>
    </citation>
    <scope>NUCLEOTIDE SEQUENCE</scope>
    <source>
        <strain evidence="2">JCM 13306</strain>
    </source>
</reference>
<comment type="caution">
    <text evidence="2">The sequence shown here is derived from an EMBL/GenBank/DDBJ whole genome shotgun (WGS) entry which is preliminary data.</text>
</comment>
<dbReference type="RefSeq" id="WP_434029163.1">
    <property type="nucleotide sequence ID" value="NZ_BNBA01000011.1"/>
</dbReference>
<feature type="region of interest" description="Disordered" evidence="1">
    <location>
        <begin position="130"/>
        <end position="169"/>
    </location>
</feature>
<organism evidence="2 3">
    <name type="scientific">Xanthomonas boreopolis</name>
    <dbReference type="NCBI Taxonomy" id="86183"/>
    <lineage>
        <taxon>Bacteria</taxon>
        <taxon>Pseudomonadati</taxon>
        <taxon>Pseudomonadota</taxon>
        <taxon>Gammaproteobacteria</taxon>
        <taxon>Lysobacterales</taxon>
        <taxon>Lysobacteraceae</taxon>
        <taxon>Xanthomonas</taxon>
    </lineage>
</organism>
<gene>
    <name evidence="2" type="ORF">GCM10009090_17870</name>
</gene>
<accession>A0A919F7P4</accession>
<dbReference type="Proteomes" id="UP000623958">
    <property type="component" value="Unassembled WGS sequence"/>
</dbReference>
<evidence type="ECO:0000313" key="3">
    <source>
        <dbReference type="Proteomes" id="UP000623958"/>
    </source>
</evidence>
<dbReference type="AlphaFoldDB" id="A0A919F7P4"/>
<reference evidence="2" key="1">
    <citation type="journal article" date="2014" name="Int. J. Syst. Evol. Microbiol.">
        <title>Complete genome sequence of Corynebacterium casei LMG S-19264T (=DSM 44701T), isolated from a smear-ripened cheese.</title>
        <authorList>
            <consortium name="US DOE Joint Genome Institute (JGI-PGF)"/>
            <person name="Walter F."/>
            <person name="Albersmeier A."/>
            <person name="Kalinowski J."/>
            <person name="Ruckert C."/>
        </authorList>
    </citation>
    <scope>NUCLEOTIDE SEQUENCE</scope>
    <source>
        <strain evidence="2">JCM 13306</strain>
    </source>
</reference>
<protein>
    <submittedName>
        <fullName evidence="2">Uncharacterized protein</fullName>
    </submittedName>
</protein>
<name>A0A919F7P4_9XANT</name>